<dbReference type="AlphaFoldDB" id="D0MZN5"/>
<proteinExistence type="predicted"/>
<keyword evidence="3" id="KW-1185">Reference proteome</keyword>
<dbReference type="HOGENOM" id="CLU_2138389_0_0_1"/>
<gene>
    <name evidence="2" type="ORF">PITG_03216</name>
</gene>
<dbReference type="KEGG" id="pif:PITG_03216"/>
<feature type="compositionally biased region" description="Polar residues" evidence="1">
    <location>
        <begin position="1"/>
        <end position="11"/>
    </location>
</feature>
<dbReference type="eggNOG" id="ENOG502RGWF">
    <property type="taxonomic scope" value="Eukaryota"/>
</dbReference>
<evidence type="ECO:0000313" key="3">
    <source>
        <dbReference type="Proteomes" id="UP000006643"/>
    </source>
</evidence>
<reference evidence="3" key="1">
    <citation type="journal article" date="2009" name="Nature">
        <title>Genome sequence and analysis of the Irish potato famine pathogen Phytophthora infestans.</title>
        <authorList>
            <consortium name="The Broad Institute Genome Sequencing Platform"/>
            <person name="Haas B.J."/>
            <person name="Kamoun S."/>
            <person name="Zody M.C."/>
            <person name="Jiang R.H."/>
            <person name="Handsaker R.E."/>
            <person name="Cano L.M."/>
            <person name="Grabherr M."/>
            <person name="Kodira C.D."/>
            <person name="Raffaele S."/>
            <person name="Torto-Alalibo T."/>
            <person name="Bozkurt T.O."/>
            <person name="Ah-Fong A.M."/>
            <person name="Alvarado L."/>
            <person name="Anderson V.L."/>
            <person name="Armstrong M.R."/>
            <person name="Avrova A."/>
            <person name="Baxter L."/>
            <person name="Beynon J."/>
            <person name="Boevink P.C."/>
            <person name="Bollmann S.R."/>
            <person name="Bos J.I."/>
            <person name="Bulone V."/>
            <person name="Cai G."/>
            <person name="Cakir C."/>
            <person name="Carrington J.C."/>
            <person name="Chawner M."/>
            <person name="Conti L."/>
            <person name="Costanzo S."/>
            <person name="Ewan R."/>
            <person name="Fahlgren N."/>
            <person name="Fischbach M.A."/>
            <person name="Fugelstad J."/>
            <person name="Gilroy E.M."/>
            <person name="Gnerre S."/>
            <person name="Green P.J."/>
            <person name="Grenville-Briggs L.J."/>
            <person name="Griffith J."/>
            <person name="Grunwald N.J."/>
            <person name="Horn K."/>
            <person name="Horner N.R."/>
            <person name="Hu C.H."/>
            <person name="Huitema E."/>
            <person name="Jeong D.H."/>
            <person name="Jones A.M."/>
            <person name="Jones J.D."/>
            <person name="Jones R.W."/>
            <person name="Karlsson E.K."/>
            <person name="Kunjeti S.G."/>
            <person name="Lamour K."/>
            <person name="Liu Z."/>
            <person name="Ma L."/>
            <person name="Maclean D."/>
            <person name="Chibucos M.C."/>
            <person name="McDonald H."/>
            <person name="McWalters J."/>
            <person name="Meijer H.J."/>
            <person name="Morgan W."/>
            <person name="Morris P.F."/>
            <person name="Munro C.A."/>
            <person name="O'Neill K."/>
            <person name="Ospina-Giraldo M."/>
            <person name="Pinzon A."/>
            <person name="Pritchard L."/>
            <person name="Ramsahoye B."/>
            <person name="Ren Q."/>
            <person name="Restrepo S."/>
            <person name="Roy S."/>
            <person name="Sadanandom A."/>
            <person name="Savidor A."/>
            <person name="Schornack S."/>
            <person name="Schwartz D.C."/>
            <person name="Schumann U.D."/>
            <person name="Schwessinger B."/>
            <person name="Seyer L."/>
            <person name="Sharpe T."/>
            <person name="Silvar C."/>
            <person name="Song J."/>
            <person name="Studholme D.J."/>
            <person name="Sykes S."/>
            <person name="Thines M."/>
            <person name="van de Vondervoort P.J."/>
            <person name="Phuntumart V."/>
            <person name="Wawra S."/>
            <person name="Weide R."/>
            <person name="Win J."/>
            <person name="Young C."/>
            <person name="Zhou S."/>
            <person name="Fry W."/>
            <person name="Meyers B.C."/>
            <person name="van West P."/>
            <person name="Ristaino J."/>
            <person name="Govers F."/>
            <person name="Birch P.R."/>
            <person name="Whisson S.C."/>
            <person name="Judelson H.S."/>
            <person name="Nusbaum C."/>
        </authorList>
    </citation>
    <scope>NUCLEOTIDE SEQUENCE [LARGE SCALE GENOMIC DNA]</scope>
    <source>
        <strain evidence="3">T30-4</strain>
    </source>
</reference>
<dbReference type="EMBL" id="DS028121">
    <property type="protein sequence ID" value="EEY65698.1"/>
    <property type="molecule type" value="Genomic_DNA"/>
</dbReference>
<organism evidence="2 3">
    <name type="scientific">Phytophthora infestans (strain T30-4)</name>
    <name type="common">Potato late blight agent</name>
    <dbReference type="NCBI Taxonomy" id="403677"/>
    <lineage>
        <taxon>Eukaryota</taxon>
        <taxon>Sar</taxon>
        <taxon>Stramenopiles</taxon>
        <taxon>Oomycota</taxon>
        <taxon>Peronosporomycetes</taxon>
        <taxon>Peronosporales</taxon>
        <taxon>Peronosporaceae</taxon>
        <taxon>Phytophthora</taxon>
    </lineage>
</organism>
<dbReference type="RefSeq" id="XP_002906297.1">
    <property type="nucleotide sequence ID" value="XM_002906251.1"/>
</dbReference>
<dbReference type="InParanoid" id="D0MZN5"/>
<sequence length="114" mass="13292">MAASNENNPNFESPDLERSSSRAAEEQFVLVYLYPVDVEAYASRMLKRFKHEKENGIRSLSIWPEVTPQVEEAAYDSIELNQFMQRMARQSMTRSAQRYGYFEENGLDMVRVDV</sequence>
<evidence type="ECO:0000313" key="2">
    <source>
        <dbReference type="EMBL" id="EEY65698.1"/>
    </source>
</evidence>
<accession>D0MZN5</accession>
<dbReference type="GeneID" id="9464621"/>
<dbReference type="Proteomes" id="UP000006643">
    <property type="component" value="Unassembled WGS sequence"/>
</dbReference>
<feature type="region of interest" description="Disordered" evidence="1">
    <location>
        <begin position="1"/>
        <end position="20"/>
    </location>
</feature>
<dbReference type="VEuPathDB" id="FungiDB:PITG_03216"/>
<name>D0MZN5_PHYIT</name>
<evidence type="ECO:0000256" key="1">
    <source>
        <dbReference type="SAM" id="MobiDB-lite"/>
    </source>
</evidence>
<dbReference type="OrthoDB" id="117776at2759"/>
<protein>
    <submittedName>
        <fullName evidence="2">Uncharacterized protein</fullName>
    </submittedName>
</protein>